<name>A0ACA9NVT1_9GLOM</name>
<accession>A0ACA9NVT1</accession>
<evidence type="ECO:0000313" key="2">
    <source>
        <dbReference type="Proteomes" id="UP000789860"/>
    </source>
</evidence>
<reference evidence="1" key="1">
    <citation type="submission" date="2021-06" db="EMBL/GenBank/DDBJ databases">
        <authorList>
            <person name="Kallberg Y."/>
            <person name="Tangrot J."/>
            <person name="Rosling A."/>
        </authorList>
    </citation>
    <scope>NUCLEOTIDE SEQUENCE</scope>
    <source>
        <strain evidence="1">AU212A</strain>
    </source>
</reference>
<feature type="non-terminal residue" evidence="1">
    <location>
        <position position="1"/>
    </location>
</feature>
<dbReference type="EMBL" id="CAJVPM010028719">
    <property type="protein sequence ID" value="CAG8670712.1"/>
    <property type="molecule type" value="Genomic_DNA"/>
</dbReference>
<proteinExistence type="predicted"/>
<comment type="caution">
    <text evidence="1">The sequence shown here is derived from an EMBL/GenBank/DDBJ whole genome shotgun (WGS) entry which is preliminary data.</text>
</comment>
<keyword evidence="2" id="KW-1185">Reference proteome</keyword>
<dbReference type="Proteomes" id="UP000789860">
    <property type="component" value="Unassembled WGS sequence"/>
</dbReference>
<protein>
    <submittedName>
        <fullName evidence="1">1877_t:CDS:1</fullName>
    </submittedName>
</protein>
<organism evidence="1 2">
    <name type="scientific">Scutellospora calospora</name>
    <dbReference type="NCBI Taxonomy" id="85575"/>
    <lineage>
        <taxon>Eukaryota</taxon>
        <taxon>Fungi</taxon>
        <taxon>Fungi incertae sedis</taxon>
        <taxon>Mucoromycota</taxon>
        <taxon>Glomeromycotina</taxon>
        <taxon>Glomeromycetes</taxon>
        <taxon>Diversisporales</taxon>
        <taxon>Gigasporaceae</taxon>
        <taxon>Scutellospora</taxon>
    </lineage>
</organism>
<gene>
    <name evidence="1" type="ORF">SCALOS_LOCUS9366</name>
</gene>
<sequence length="110" mass="12638">LDGGEHPFHLHGHVFWVLGTGENSTQPDYSKINTKDPIQRDTSTVPANGWVILRFVSDNHGVWGFHCHIEWHVETGLVAQFVTQPDEVRKLNSPKDWKELIKDLPYDLKI</sequence>
<evidence type="ECO:0000313" key="1">
    <source>
        <dbReference type="EMBL" id="CAG8670712.1"/>
    </source>
</evidence>